<dbReference type="InterPro" id="IPR014853">
    <property type="entry name" value="VWF/SSPO/ZAN-like_Cys-rich_dom"/>
</dbReference>
<sequence length="409" mass="46035">MGYFTASLGVLWLALGISNAIDVISGRIRNHGHYVVCSTWGNYHFKTFDGDFYQFPGSCTYNLVSDCGDSYPEFSVHVHRSEDSGHPLIDKITVTIKDVTILLESSIAIVNGDIAKTPYYSFGIHIQKNDEYFKLYTKTGLTLMWNKEDAVMVELSAKFNNRTCGLCGDYNGVPFYNEFYSQSILLSPIQFGNLQNIYDPKDDCMDIDETQKTDTEHCYQYRSLCEQHLTHQAFTDCGTLLNTESYIQACMLDMCSCDHSQDSFCLCSTITEYSRQCSHAGGRPGNWRTPNFCPKQCPANMVYQESASPCKNSCSHLEIHSLCEEHYMDGCFCPEGTVLDDYTNKGCVQASECHCKHRDALYAPGQSIQTNVLLEDGVAQIVPAREFAPLKVEPISTLLMEKPLRFMGT</sequence>
<dbReference type="SMART" id="SM00216">
    <property type="entry name" value="VWD"/>
    <property type="match status" value="1"/>
</dbReference>
<dbReference type="InterPro" id="IPR036084">
    <property type="entry name" value="Ser_inhib-like_sf"/>
</dbReference>
<dbReference type="Pfam" id="PF08742">
    <property type="entry name" value="C8"/>
    <property type="match status" value="1"/>
</dbReference>
<feature type="domain" description="VWFD" evidence="4">
    <location>
        <begin position="35"/>
        <end position="205"/>
    </location>
</feature>
<feature type="chain" id="PRO_5046806010" description="VWFD domain-containing protein" evidence="3">
    <location>
        <begin position="21"/>
        <end position="409"/>
    </location>
</feature>
<dbReference type="SMART" id="SM00832">
    <property type="entry name" value="C8"/>
    <property type="match status" value="1"/>
</dbReference>
<evidence type="ECO:0000256" key="3">
    <source>
        <dbReference type="SAM" id="SignalP"/>
    </source>
</evidence>
<name>A0ABN9L632_9NEOB</name>
<organism evidence="5 6">
    <name type="scientific">Ranitomeya imitator</name>
    <name type="common">mimic poison frog</name>
    <dbReference type="NCBI Taxonomy" id="111125"/>
    <lineage>
        <taxon>Eukaryota</taxon>
        <taxon>Metazoa</taxon>
        <taxon>Chordata</taxon>
        <taxon>Craniata</taxon>
        <taxon>Vertebrata</taxon>
        <taxon>Euteleostomi</taxon>
        <taxon>Amphibia</taxon>
        <taxon>Batrachia</taxon>
        <taxon>Anura</taxon>
        <taxon>Neobatrachia</taxon>
        <taxon>Hyloidea</taxon>
        <taxon>Dendrobatidae</taxon>
        <taxon>Dendrobatinae</taxon>
        <taxon>Ranitomeya</taxon>
    </lineage>
</organism>
<dbReference type="CDD" id="cd19941">
    <property type="entry name" value="TIL"/>
    <property type="match status" value="1"/>
</dbReference>
<dbReference type="Pfam" id="PF00094">
    <property type="entry name" value="VWD"/>
    <property type="match status" value="1"/>
</dbReference>
<dbReference type="EMBL" id="CAUEEQ010010105">
    <property type="protein sequence ID" value="CAJ0934159.1"/>
    <property type="molecule type" value="Genomic_DNA"/>
</dbReference>
<evidence type="ECO:0000313" key="5">
    <source>
        <dbReference type="EMBL" id="CAJ0934159.1"/>
    </source>
</evidence>
<keyword evidence="6" id="KW-1185">Reference proteome</keyword>
<comment type="caution">
    <text evidence="5">The sequence shown here is derived from an EMBL/GenBank/DDBJ whole genome shotgun (WGS) entry which is preliminary data.</text>
</comment>
<dbReference type="PROSITE" id="PS51233">
    <property type="entry name" value="VWFD"/>
    <property type="match status" value="1"/>
</dbReference>
<proteinExistence type="predicted"/>
<keyword evidence="3" id="KW-0732">Signal</keyword>
<feature type="non-terminal residue" evidence="5">
    <location>
        <position position="409"/>
    </location>
</feature>
<dbReference type="InterPro" id="IPR002919">
    <property type="entry name" value="TIL_dom"/>
</dbReference>
<dbReference type="PANTHER" id="PTHR11339">
    <property type="entry name" value="EXTRACELLULAR MATRIX GLYCOPROTEIN RELATED"/>
    <property type="match status" value="1"/>
</dbReference>
<dbReference type="Proteomes" id="UP001176940">
    <property type="component" value="Unassembled WGS sequence"/>
</dbReference>
<protein>
    <recommendedName>
        <fullName evidence="4">VWFD domain-containing protein</fullName>
    </recommendedName>
</protein>
<feature type="signal peptide" evidence="3">
    <location>
        <begin position="1"/>
        <end position="20"/>
    </location>
</feature>
<evidence type="ECO:0000256" key="1">
    <source>
        <dbReference type="ARBA" id="ARBA00023157"/>
    </source>
</evidence>
<evidence type="ECO:0000313" key="6">
    <source>
        <dbReference type="Proteomes" id="UP001176940"/>
    </source>
</evidence>
<dbReference type="InterPro" id="IPR001846">
    <property type="entry name" value="VWF_type-D"/>
</dbReference>
<dbReference type="SUPFAM" id="SSF57567">
    <property type="entry name" value="Serine protease inhibitors"/>
    <property type="match status" value="1"/>
</dbReference>
<accession>A0ABN9L632</accession>
<dbReference type="Gene3D" id="2.10.25.10">
    <property type="entry name" value="Laminin"/>
    <property type="match status" value="1"/>
</dbReference>
<dbReference type="InterPro" id="IPR050780">
    <property type="entry name" value="Mucin_vWF_Thrombospondin_sf"/>
</dbReference>
<evidence type="ECO:0000256" key="2">
    <source>
        <dbReference type="ARBA" id="ARBA00023180"/>
    </source>
</evidence>
<gene>
    <name evidence="5" type="ORF">RIMI_LOCUS5805669</name>
</gene>
<keyword evidence="1" id="KW-1015">Disulfide bond</keyword>
<reference evidence="5" key="1">
    <citation type="submission" date="2023-07" db="EMBL/GenBank/DDBJ databases">
        <authorList>
            <person name="Stuckert A."/>
        </authorList>
    </citation>
    <scope>NUCLEOTIDE SEQUENCE</scope>
</reference>
<dbReference type="PANTHER" id="PTHR11339:SF371">
    <property type="entry name" value="MUCIN-2"/>
    <property type="match status" value="1"/>
</dbReference>
<keyword evidence="2" id="KW-0325">Glycoprotein</keyword>
<evidence type="ECO:0000259" key="4">
    <source>
        <dbReference type="PROSITE" id="PS51233"/>
    </source>
</evidence>
<dbReference type="Pfam" id="PF01826">
    <property type="entry name" value="TIL"/>
    <property type="match status" value="1"/>
</dbReference>